<organism evidence="2 3">
    <name type="scientific">Dorcoceras hygrometricum</name>
    <dbReference type="NCBI Taxonomy" id="472368"/>
    <lineage>
        <taxon>Eukaryota</taxon>
        <taxon>Viridiplantae</taxon>
        <taxon>Streptophyta</taxon>
        <taxon>Embryophyta</taxon>
        <taxon>Tracheophyta</taxon>
        <taxon>Spermatophyta</taxon>
        <taxon>Magnoliopsida</taxon>
        <taxon>eudicotyledons</taxon>
        <taxon>Gunneridae</taxon>
        <taxon>Pentapetalae</taxon>
        <taxon>asterids</taxon>
        <taxon>lamiids</taxon>
        <taxon>Lamiales</taxon>
        <taxon>Gesneriaceae</taxon>
        <taxon>Didymocarpoideae</taxon>
        <taxon>Trichosporeae</taxon>
        <taxon>Loxocarpinae</taxon>
        <taxon>Dorcoceras</taxon>
    </lineage>
</organism>
<feature type="region of interest" description="Disordered" evidence="1">
    <location>
        <begin position="900"/>
        <end position="999"/>
    </location>
</feature>
<proteinExistence type="predicted"/>
<reference evidence="2 3" key="1">
    <citation type="journal article" date="2015" name="Proc. Natl. Acad. Sci. U.S.A.">
        <title>The resurrection genome of Boea hygrometrica: A blueprint for survival of dehydration.</title>
        <authorList>
            <person name="Xiao L."/>
            <person name="Yang G."/>
            <person name="Zhang L."/>
            <person name="Yang X."/>
            <person name="Zhao S."/>
            <person name="Ji Z."/>
            <person name="Zhou Q."/>
            <person name="Hu M."/>
            <person name="Wang Y."/>
            <person name="Chen M."/>
            <person name="Xu Y."/>
            <person name="Jin H."/>
            <person name="Xiao X."/>
            <person name="Hu G."/>
            <person name="Bao F."/>
            <person name="Hu Y."/>
            <person name="Wan P."/>
            <person name="Li L."/>
            <person name="Deng X."/>
            <person name="Kuang T."/>
            <person name="Xiang C."/>
            <person name="Zhu J.K."/>
            <person name="Oliver M.J."/>
            <person name="He Y."/>
        </authorList>
    </citation>
    <scope>NUCLEOTIDE SEQUENCE [LARGE SCALE GENOMIC DNA]</scope>
    <source>
        <strain evidence="3">cv. XS01</strain>
    </source>
</reference>
<dbReference type="Proteomes" id="UP000250235">
    <property type="component" value="Unassembled WGS sequence"/>
</dbReference>
<sequence length="999" mass="109778">MASALISNSQHISFDSVLAMDDAGLVAVFEALVATGLKDFLGCPAIYYEAALTEFFENGSVRDGIVVSTIRGMTVEISENVFAGAFQLPMDGLTDLSEVPKDLFFDARSIVSDSGEPVSISCKKREMKIEFLLLSDILAKTIFVKAGSFDAVTHERFLLMTAIISGVKINWSRLLFDILKDMATPGSRQDKGFAIQICVLLKNVPIVHRYVVINEKVSREEVADEPRVKKTPIKRAASKKRPAVAAATPVVKKKRTKKGKSVSSKENLEILPVAQEAVPLQIIEPTSAAITPVTVEVTGETVVEQESAVENVIEEQRRDTVFEEQPSVEVAVESVYVQRAETAVDISEEETVSVFEKSEPTVANVPVAESATEEVIPTSADDVDVIIEQVIAETAQMGADEEDLDIGGAIVSGSAVGSQVVEKADEFELWLNLSYEEFHSRQDEQPVVTASDTDEDIETIDAVTGVGDQQLQTFDTADSRTDASADYTMTEPVEEMEMAAVEQSADEAMSLEEILMTILVDCPLPSAEGEVTKIQLGISIPGVDEGDWYKASLPKIPATDKGKAPLEIVDPVKGNPAKEQFSLIVADIDLLVQLREQIIDEVDKFFNSFSLKKLAALQTYDISAKEELFLSWAEAESTRVALNRKTYILTKYRELLIWKFLEAHRANFVPGDGSSAIDLNILDKLSSLHLFLVEELKMEVQAHGLKWDRTCCSQIFEDRPRDRGAVIARTNSNTRSTCWIRTMILVDGVWVVEPCGDHWLMKKWWADICIDVAQFYVSGKLLPVGSINFFRDITVVEPVSVSGFRRPTITSWGWYQLGAVFARFCLFGGLHILDILNFVSSIAEDGAALRDVQSVNQSVFVSQNVQFIASSAVEDQHAEENHLNLSTQLGFLVDYINQGGDAKKGEGDSSRPQPPPDDQSRPSGGSGGRGSRPNVQSRYGGGTVFIESSDRGRSGSGSERRRPDDRSGHSKRRRSDIGESGMNSGLPPKRGYQWLLFGE</sequence>
<dbReference type="AlphaFoldDB" id="A0A2Z7D820"/>
<evidence type="ECO:0008006" key="4">
    <source>
        <dbReference type="Google" id="ProtNLM"/>
    </source>
</evidence>
<evidence type="ECO:0000256" key="1">
    <source>
        <dbReference type="SAM" id="MobiDB-lite"/>
    </source>
</evidence>
<protein>
    <recommendedName>
        <fullName evidence="4">Dystroglycan-like</fullName>
    </recommendedName>
</protein>
<evidence type="ECO:0000313" key="2">
    <source>
        <dbReference type="EMBL" id="KZV55689.1"/>
    </source>
</evidence>
<evidence type="ECO:0000313" key="3">
    <source>
        <dbReference type="Proteomes" id="UP000250235"/>
    </source>
</evidence>
<gene>
    <name evidence="2" type="ORF">F511_08323</name>
</gene>
<accession>A0A2Z7D820</accession>
<dbReference type="EMBL" id="KQ988465">
    <property type="protein sequence ID" value="KZV55689.1"/>
    <property type="molecule type" value="Genomic_DNA"/>
</dbReference>
<name>A0A2Z7D820_9LAMI</name>
<feature type="compositionally biased region" description="Basic and acidic residues" evidence="1">
    <location>
        <begin position="948"/>
        <end position="968"/>
    </location>
</feature>
<keyword evidence="3" id="KW-1185">Reference proteome</keyword>